<dbReference type="InterPro" id="IPR003689">
    <property type="entry name" value="ZIP"/>
</dbReference>
<dbReference type="InterPro" id="IPR050799">
    <property type="entry name" value="ZIP_Transporter"/>
</dbReference>
<evidence type="ECO:0000313" key="7">
    <source>
        <dbReference type="Ensembl" id="ENSAZOP00000018023.1"/>
    </source>
</evidence>
<dbReference type="GO" id="GO:0005385">
    <property type="term" value="F:zinc ion transmembrane transporter activity"/>
    <property type="evidence" value="ECO:0007669"/>
    <property type="project" value="TreeGrafter"/>
</dbReference>
<reference evidence="7" key="1">
    <citation type="submission" date="2025-08" db="UniProtKB">
        <authorList>
            <consortium name="Ensembl"/>
        </authorList>
    </citation>
    <scope>IDENTIFICATION</scope>
</reference>
<evidence type="ECO:0008006" key="9">
    <source>
        <dbReference type="Google" id="ProtNLM"/>
    </source>
</evidence>
<comment type="similarity">
    <text evidence="2">Belongs to the ZIP transporter (TC 2.A.5) family.</text>
</comment>
<sequence length="222" mass="22857">MGGGYPWVLGGHPWVLEAQGGVGAPLGAGGSGCVGDTLGCRGGQDGWWLPLGAGGVCWGHPWVLRPTPGCLAELRALPCMVTLGDALHNLADGLALGAAFGTSWRTGLGTAIAVLCHELPHELGDFAALLHAGLSVRRALLLNALSALPAFLGLYLALAIATGAAFQAWIFTVATGFFLYVALCDMPRAMHVLHAACHAPCAFHVPCVHHAPCAMSHVPCVF</sequence>
<keyword evidence="5 6" id="KW-0472">Membrane</keyword>
<dbReference type="Pfam" id="PF02535">
    <property type="entry name" value="Zip"/>
    <property type="match status" value="1"/>
</dbReference>
<dbReference type="GO" id="GO:0071578">
    <property type="term" value="P:zinc ion import across plasma membrane"/>
    <property type="evidence" value="ECO:0007669"/>
    <property type="project" value="TreeGrafter"/>
</dbReference>
<evidence type="ECO:0000256" key="1">
    <source>
        <dbReference type="ARBA" id="ARBA00004141"/>
    </source>
</evidence>
<reference evidence="7" key="2">
    <citation type="submission" date="2025-09" db="UniProtKB">
        <authorList>
            <consortium name="Ensembl"/>
        </authorList>
    </citation>
    <scope>IDENTIFICATION</scope>
</reference>
<keyword evidence="8" id="KW-1185">Reference proteome</keyword>
<evidence type="ECO:0000256" key="2">
    <source>
        <dbReference type="ARBA" id="ARBA00006939"/>
    </source>
</evidence>
<comment type="subcellular location">
    <subcellularLocation>
        <location evidence="1">Membrane</location>
        <topology evidence="1">Multi-pass membrane protein</topology>
    </subcellularLocation>
</comment>
<keyword evidence="3 6" id="KW-0812">Transmembrane</keyword>
<dbReference type="PANTHER" id="PTHR12191">
    <property type="entry name" value="SOLUTE CARRIER FAMILY 39"/>
    <property type="match status" value="1"/>
</dbReference>
<feature type="transmembrane region" description="Helical" evidence="6">
    <location>
        <begin position="166"/>
        <end position="183"/>
    </location>
</feature>
<name>A0A8B9V484_9AVES</name>
<feature type="transmembrane region" description="Helical" evidence="6">
    <location>
        <begin position="140"/>
        <end position="160"/>
    </location>
</feature>
<dbReference type="PANTHER" id="PTHR12191:SF21">
    <property type="entry name" value="ZINC TRANSPORTER ZIP4"/>
    <property type="match status" value="1"/>
</dbReference>
<evidence type="ECO:0000256" key="5">
    <source>
        <dbReference type="ARBA" id="ARBA00023136"/>
    </source>
</evidence>
<dbReference type="GO" id="GO:0140410">
    <property type="term" value="F:monoatomic cation:bicarbonate symporter activity"/>
    <property type="evidence" value="ECO:0007669"/>
    <property type="project" value="TreeGrafter"/>
</dbReference>
<evidence type="ECO:0000256" key="4">
    <source>
        <dbReference type="ARBA" id="ARBA00022989"/>
    </source>
</evidence>
<evidence type="ECO:0000256" key="6">
    <source>
        <dbReference type="SAM" id="Phobius"/>
    </source>
</evidence>
<protein>
    <recommendedName>
        <fullName evidence="9">Solute carrier family 39 member 12</fullName>
    </recommendedName>
</protein>
<evidence type="ECO:0000313" key="8">
    <source>
        <dbReference type="Proteomes" id="UP000694549"/>
    </source>
</evidence>
<keyword evidence="4 6" id="KW-1133">Transmembrane helix</keyword>
<accession>A0A8B9V484</accession>
<evidence type="ECO:0000256" key="3">
    <source>
        <dbReference type="ARBA" id="ARBA00022692"/>
    </source>
</evidence>
<dbReference type="GO" id="GO:0005886">
    <property type="term" value="C:plasma membrane"/>
    <property type="evidence" value="ECO:0007669"/>
    <property type="project" value="TreeGrafter"/>
</dbReference>
<proteinExistence type="inferred from homology"/>
<dbReference type="Ensembl" id="ENSAZOT00000019367.1">
    <property type="protein sequence ID" value="ENSAZOP00000018023.1"/>
    <property type="gene ID" value="ENSAZOG00000011721.1"/>
</dbReference>
<dbReference type="AlphaFoldDB" id="A0A8B9V484"/>
<organism evidence="7 8">
    <name type="scientific">Anas zonorhyncha</name>
    <name type="common">Eastern spot-billed duck</name>
    <dbReference type="NCBI Taxonomy" id="75864"/>
    <lineage>
        <taxon>Eukaryota</taxon>
        <taxon>Metazoa</taxon>
        <taxon>Chordata</taxon>
        <taxon>Craniata</taxon>
        <taxon>Vertebrata</taxon>
        <taxon>Euteleostomi</taxon>
        <taxon>Archelosauria</taxon>
        <taxon>Archosauria</taxon>
        <taxon>Dinosauria</taxon>
        <taxon>Saurischia</taxon>
        <taxon>Theropoda</taxon>
        <taxon>Coelurosauria</taxon>
        <taxon>Aves</taxon>
        <taxon>Neognathae</taxon>
        <taxon>Galloanserae</taxon>
        <taxon>Anseriformes</taxon>
        <taxon>Anatidae</taxon>
        <taxon>Anatinae</taxon>
        <taxon>Anas</taxon>
    </lineage>
</organism>
<dbReference type="Proteomes" id="UP000694549">
    <property type="component" value="Unplaced"/>
</dbReference>
<dbReference type="GO" id="GO:0030003">
    <property type="term" value="P:intracellular monoatomic cation homeostasis"/>
    <property type="evidence" value="ECO:0007669"/>
    <property type="project" value="TreeGrafter"/>
</dbReference>